<evidence type="ECO:0000313" key="1">
    <source>
        <dbReference type="EMBL" id="MDH4905458.1"/>
    </source>
</evidence>
<dbReference type="EMBL" id="PGFT01000001">
    <property type="protein sequence ID" value="MDH4905458.1"/>
    <property type="molecule type" value="Genomic_DNA"/>
</dbReference>
<comment type="caution">
    <text evidence="1">The sequence shown here is derived from an EMBL/GenBank/DDBJ whole genome shotgun (WGS) entry which is preliminary data.</text>
</comment>
<dbReference type="RefSeq" id="WP_284719604.1">
    <property type="nucleotide sequence ID" value="NZ_PGFT01000001.1"/>
</dbReference>
<proteinExistence type="predicted"/>
<reference evidence="1 2" key="1">
    <citation type="submission" date="2017-11" db="EMBL/GenBank/DDBJ databases">
        <title>Whole genome sequencing of Psychrobacter pocilloporae S6-60T(=JCM 31058T=LMG 29157T).</title>
        <authorList>
            <person name="Das S.K."/>
        </authorList>
    </citation>
    <scope>NUCLEOTIDE SEQUENCE [LARGE SCALE GENOMIC DNA]</scope>
    <source>
        <strain evidence="1 2">S6-60</strain>
    </source>
</reference>
<sequence length="261" mass="30385">MADLLSVIKRDFDEFHSSGKIERAKALTRITGMHMNHNEYPEYFFGDLNAKFVLVHLMPKQNDNLDATYQGELKFQDFTDYVMYYQHFGENHYGKSLKNRRKSIFDTKQVHFIRPFNALNLSADDEFVNLQCVIDDKLQLELVPFGSSSFKTDLMTHEALQTYIELLLDTIIKTDRDYVIFCGKIFESLLRAHIVKKEDYSFKLIKTDGSLSKNNAKFSRLILRYKGQEFKAGIAHSFAQQGLTGAVMEDYGKKCCERYDQ</sequence>
<name>A0ABT6IUH1_9GAMM</name>
<keyword evidence="2" id="KW-1185">Reference proteome</keyword>
<evidence type="ECO:0008006" key="3">
    <source>
        <dbReference type="Google" id="ProtNLM"/>
    </source>
</evidence>
<evidence type="ECO:0000313" key="2">
    <source>
        <dbReference type="Proteomes" id="UP001243298"/>
    </source>
</evidence>
<gene>
    <name evidence="1" type="ORF">CUR83_10435</name>
</gene>
<organism evidence="1 2">
    <name type="scientific">Psychrobacter pocilloporae</name>
    <dbReference type="NCBI Taxonomy" id="1775882"/>
    <lineage>
        <taxon>Bacteria</taxon>
        <taxon>Pseudomonadati</taxon>
        <taxon>Pseudomonadota</taxon>
        <taxon>Gammaproteobacteria</taxon>
        <taxon>Moraxellales</taxon>
        <taxon>Moraxellaceae</taxon>
        <taxon>Psychrobacter</taxon>
    </lineage>
</organism>
<protein>
    <recommendedName>
        <fullName evidence="3">Restriction endonuclease</fullName>
    </recommendedName>
</protein>
<accession>A0ABT6IUH1</accession>
<dbReference type="Proteomes" id="UP001243298">
    <property type="component" value="Unassembled WGS sequence"/>
</dbReference>